<dbReference type="InterPro" id="IPR007877">
    <property type="entry name" value="DUF707"/>
</dbReference>
<dbReference type="InterPro" id="IPR016140">
    <property type="entry name" value="Bifunc_inhib/LTP/seed_store"/>
</dbReference>
<name>A0A1R3GPT0_COCAP</name>
<dbReference type="PANTHER" id="PTHR31210:SF74">
    <property type="entry name" value="LYSINE KETOGLUTARATE REDUCTASE TRANS-SPLICING-LIKE PROTEIN"/>
    <property type="match status" value="1"/>
</dbReference>
<dbReference type="Pfam" id="PF14368">
    <property type="entry name" value="LTP_2"/>
    <property type="match status" value="1"/>
</dbReference>
<dbReference type="AlphaFoldDB" id="A0A1R3GPT0"/>
<sequence>MTVIKVLPFVQKAFTWGVADILHGSKVENCKNQCRPPGTEPLPEGILERTSNLQMRPLWGFPKKDNLSTSLFAVAVGIKQKDLVHKMVKKFLSSGFVVMLFHYDGVVDEWNAFEWNNKVIHISARNQTKWWFAKRFLHPDIVSEYSYIFLWDEDLGVEDFHPKKYVSIVEHEGLEISQPALDPAKSEVHHQITARGRKSIVHRRTFKYGGNGTVCDGRSKAPPCTGWIEMMAPVFSRAAWRCVWYMIQGDRTKKIGVVDAEYIVHHNRPTLGSTAEKNHSTVESEHGNKVYAIGLLLSLCQYRVVLGWHPRPWLIKFVVVTLLVLFSVILEVQWNCWFNGVHGYGEYGPCGKHNVEKEAEKLEPCTWAAKDLYAPVSRRCCAVMEKKLKTPGCLCAIMFSNTARNAGIQPEIAVTIPKRCNIAVRPVGHKCGAFPLL</sequence>
<dbReference type="CDD" id="cd00010">
    <property type="entry name" value="AAI_LTSS"/>
    <property type="match status" value="1"/>
</dbReference>
<dbReference type="EMBL" id="AWWV01013774">
    <property type="protein sequence ID" value="OMO60071.1"/>
    <property type="molecule type" value="Genomic_DNA"/>
</dbReference>
<organism evidence="2 3">
    <name type="scientific">Corchorus capsularis</name>
    <name type="common">Jute</name>
    <dbReference type="NCBI Taxonomy" id="210143"/>
    <lineage>
        <taxon>Eukaryota</taxon>
        <taxon>Viridiplantae</taxon>
        <taxon>Streptophyta</taxon>
        <taxon>Embryophyta</taxon>
        <taxon>Tracheophyta</taxon>
        <taxon>Spermatophyta</taxon>
        <taxon>Magnoliopsida</taxon>
        <taxon>eudicotyledons</taxon>
        <taxon>Gunneridae</taxon>
        <taxon>Pentapetalae</taxon>
        <taxon>rosids</taxon>
        <taxon>malvids</taxon>
        <taxon>Malvales</taxon>
        <taxon>Malvaceae</taxon>
        <taxon>Grewioideae</taxon>
        <taxon>Apeibeae</taxon>
        <taxon>Corchorus</taxon>
    </lineage>
</organism>
<dbReference type="Gene3D" id="1.10.110.10">
    <property type="entry name" value="Plant lipid-transfer and hydrophobic proteins"/>
    <property type="match status" value="1"/>
</dbReference>
<keyword evidence="3" id="KW-1185">Reference proteome</keyword>
<evidence type="ECO:0000313" key="3">
    <source>
        <dbReference type="Proteomes" id="UP000188268"/>
    </source>
</evidence>
<dbReference type="Pfam" id="PF05212">
    <property type="entry name" value="DUF707"/>
    <property type="match status" value="1"/>
</dbReference>
<evidence type="ECO:0000313" key="2">
    <source>
        <dbReference type="EMBL" id="OMO60071.1"/>
    </source>
</evidence>
<dbReference type="STRING" id="210143.A0A1R3GPT0"/>
<dbReference type="PANTHER" id="PTHR31210">
    <property type="entry name" value="OS06G0731900 PROTEIN"/>
    <property type="match status" value="1"/>
</dbReference>
<protein>
    <recommendedName>
        <fullName evidence="1">Bifunctional inhibitor/plant lipid transfer protein/seed storage helical domain-containing protein</fullName>
    </recommendedName>
</protein>
<evidence type="ECO:0000259" key="1">
    <source>
        <dbReference type="Pfam" id="PF14368"/>
    </source>
</evidence>
<dbReference type="SUPFAM" id="SSF47699">
    <property type="entry name" value="Bifunctional inhibitor/lipid-transfer protein/seed storage 2S albumin"/>
    <property type="match status" value="1"/>
</dbReference>
<dbReference type="OMA" id="NDRAMRP"/>
<proteinExistence type="predicted"/>
<feature type="domain" description="Bifunctional inhibitor/plant lipid transfer protein/seed storage helical" evidence="1">
    <location>
        <begin position="357"/>
        <end position="427"/>
    </location>
</feature>
<dbReference type="InterPro" id="IPR036312">
    <property type="entry name" value="Bifun_inhib/LTP/seed_sf"/>
</dbReference>
<dbReference type="Gramene" id="OMO60071">
    <property type="protein sequence ID" value="OMO60071"/>
    <property type="gene ID" value="CCACVL1_24428"/>
</dbReference>
<comment type="caution">
    <text evidence="2">The sequence shown here is derived from an EMBL/GenBank/DDBJ whole genome shotgun (WGS) entry which is preliminary data.</text>
</comment>
<dbReference type="OrthoDB" id="9985979at2759"/>
<dbReference type="Proteomes" id="UP000188268">
    <property type="component" value="Unassembled WGS sequence"/>
</dbReference>
<accession>A0A1R3GPT0</accession>
<gene>
    <name evidence="2" type="ORF">CCACVL1_24428</name>
</gene>
<reference evidence="2 3" key="1">
    <citation type="submission" date="2013-09" db="EMBL/GenBank/DDBJ databases">
        <title>Corchorus capsularis genome sequencing.</title>
        <authorList>
            <person name="Alam M."/>
            <person name="Haque M.S."/>
            <person name="Islam M.S."/>
            <person name="Emdad E.M."/>
            <person name="Islam M.M."/>
            <person name="Ahmed B."/>
            <person name="Halim A."/>
            <person name="Hossen Q.M.M."/>
            <person name="Hossain M.Z."/>
            <person name="Ahmed R."/>
            <person name="Khan M.M."/>
            <person name="Islam R."/>
            <person name="Rashid M.M."/>
            <person name="Khan S.A."/>
            <person name="Rahman M.S."/>
            <person name="Alam M."/>
        </authorList>
    </citation>
    <scope>NUCLEOTIDE SEQUENCE [LARGE SCALE GENOMIC DNA]</scope>
    <source>
        <strain evidence="3">cv. CVL-1</strain>
        <tissue evidence="2">Whole seedling</tissue>
    </source>
</reference>